<reference evidence="2 3" key="1">
    <citation type="submission" date="2018-02" db="EMBL/GenBank/DDBJ databases">
        <title>The genomes of Aspergillus section Nigri reveals drivers in fungal speciation.</title>
        <authorList>
            <consortium name="DOE Joint Genome Institute"/>
            <person name="Vesth T.C."/>
            <person name="Nybo J."/>
            <person name="Theobald S."/>
            <person name="Brandl J."/>
            <person name="Frisvad J.C."/>
            <person name="Nielsen K.F."/>
            <person name="Lyhne E.K."/>
            <person name="Kogle M.E."/>
            <person name="Kuo A."/>
            <person name="Riley R."/>
            <person name="Clum A."/>
            <person name="Nolan M."/>
            <person name="Lipzen A."/>
            <person name="Salamov A."/>
            <person name="Henrissat B."/>
            <person name="Wiebenga A."/>
            <person name="De vries R.P."/>
            <person name="Grigoriev I.V."/>
            <person name="Mortensen U.H."/>
            <person name="Andersen M.R."/>
            <person name="Baker S.E."/>
        </authorList>
    </citation>
    <scope>NUCLEOTIDE SEQUENCE [LARGE SCALE GENOMIC DNA]</scope>
    <source>
        <strain evidence="2 3">CBS 707.79</strain>
    </source>
</reference>
<dbReference type="AlphaFoldDB" id="A0A319DWI1"/>
<gene>
    <name evidence="2" type="ORF">BO71DRAFT_197352</name>
</gene>
<dbReference type="Proteomes" id="UP000247810">
    <property type="component" value="Unassembled WGS sequence"/>
</dbReference>
<dbReference type="VEuPathDB" id="FungiDB:BO71DRAFT_197352"/>
<accession>A0A319DWI1</accession>
<keyword evidence="3" id="KW-1185">Reference proteome</keyword>
<proteinExistence type="predicted"/>
<protein>
    <submittedName>
        <fullName evidence="2">Uncharacterized protein</fullName>
    </submittedName>
</protein>
<dbReference type="EMBL" id="KZ825848">
    <property type="protein sequence ID" value="PYH95763.1"/>
    <property type="molecule type" value="Genomic_DNA"/>
</dbReference>
<keyword evidence="1" id="KW-0812">Transmembrane</keyword>
<evidence type="ECO:0000313" key="3">
    <source>
        <dbReference type="Proteomes" id="UP000247810"/>
    </source>
</evidence>
<organism evidence="2 3">
    <name type="scientific">Aspergillus ellipticus CBS 707.79</name>
    <dbReference type="NCBI Taxonomy" id="1448320"/>
    <lineage>
        <taxon>Eukaryota</taxon>
        <taxon>Fungi</taxon>
        <taxon>Dikarya</taxon>
        <taxon>Ascomycota</taxon>
        <taxon>Pezizomycotina</taxon>
        <taxon>Eurotiomycetes</taxon>
        <taxon>Eurotiomycetidae</taxon>
        <taxon>Eurotiales</taxon>
        <taxon>Aspergillaceae</taxon>
        <taxon>Aspergillus</taxon>
        <taxon>Aspergillus subgen. Circumdati</taxon>
    </lineage>
</organism>
<name>A0A319DWI1_9EURO</name>
<feature type="transmembrane region" description="Helical" evidence="1">
    <location>
        <begin position="32"/>
        <end position="51"/>
    </location>
</feature>
<evidence type="ECO:0000256" key="1">
    <source>
        <dbReference type="SAM" id="Phobius"/>
    </source>
</evidence>
<keyword evidence="1" id="KW-1133">Transmembrane helix</keyword>
<sequence length="121" mass="14198">MRDEFTIKRFLCANGLHLSAFAKLGSNRIGPWLPFRLMLLLCRLAFICLFFPRWPFCFHTMCYLNGNCRCTACVCFWTGPWFLQWSCHTVVLPQMKLQCQLKACRQLVRTARLDCHSPDSE</sequence>
<keyword evidence="1" id="KW-0472">Membrane</keyword>
<evidence type="ECO:0000313" key="2">
    <source>
        <dbReference type="EMBL" id="PYH95763.1"/>
    </source>
</evidence>